<dbReference type="SUPFAM" id="SSF158472">
    <property type="entry name" value="HAMP domain-like"/>
    <property type="match status" value="1"/>
</dbReference>
<dbReference type="SUPFAM" id="SSF47384">
    <property type="entry name" value="Homodimeric domain of signal transducing histidine kinase"/>
    <property type="match status" value="1"/>
</dbReference>
<keyword evidence="4" id="KW-0597">Phosphoprotein</keyword>
<evidence type="ECO:0000256" key="7">
    <source>
        <dbReference type="ARBA" id="ARBA00022777"/>
    </source>
</evidence>
<gene>
    <name evidence="14" type="ORF">GCM10008957_15050</name>
</gene>
<evidence type="ECO:0000256" key="1">
    <source>
        <dbReference type="ARBA" id="ARBA00000085"/>
    </source>
</evidence>
<evidence type="ECO:0000256" key="3">
    <source>
        <dbReference type="ARBA" id="ARBA00012438"/>
    </source>
</evidence>
<dbReference type="Gene3D" id="1.10.287.130">
    <property type="match status" value="1"/>
</dbReference>
<dbReference type="PRINTS" id="PR00344">
    <property type="entry name" value="BCTRLSENSOR"/>
</dbReference>
<dbReference type="CDD" id="cd00075">
    <property type="entry name" value="HATPase"/>
    <property type="match status" value="1"/>
</dbReference>
<keyword evidence="7 14" id="KW-0418">Kinase</keyword>
<evidence type="ECO:0000256" key="2">
    <source>
        <dbReference type="ARBA" id="ARBA00004370"/>
    </source>
</evidence>
<feature type="transmembrane region" description="Helical" evidence="11">
    <location>
        <begin position="21"/>
        <end position="44"/>
    </location>
</feature>
<keyword evidence="9" id="KW-0902">Two-component regulatory system</keyword>
<dbReference type="SMART" id="SM00304">
    <property type="entry name" value="HAMP"/>
    <property type="match status" value="1"/>
</dbReference>
<comment type="caution">
    <text evidence="14">The sequence shown here is derived from an EMBL/GenBank/DDBJ whole genome shotgun (WGS) entry which is preliminary data.</text>
</comment>
<evidence type="ECO:0000313" key="15">
    <source>
        <dbReference type="Proteomes" id="UP000603865"/>
    </source>
</evidence>
<evidence type="ECO:0000313" key="14">
    <source>
        <dbReference type="EMBL" id="GGR03180.1"/>
    </source>
</evidence>
<accession>A0A918C2B0</accession>
<keyword evidence="8 11" id="KW-1133">Transmembrane helix</keyword>
<feature type="domain" description="HAMP" evidence="13">
    <location>
        <begin position="174"/>
        <end position="228"/>
    </location>
</feature>
<dbReference type="GO" id="GO:0005886">
    <property type="term" value="C:plasma membrane"/>
    <property type="evidence" value="ECO:0007669"/>
    <property type="project" value="TreeGrafter"/>
</dbReference>
<evidence type="ECO:0000256" key="6">
    <source>
        <dbReference type="ARBA" id="ARBA00022692"/>
    </source>
</evidence>
<dbReference type="InterPro" id="IPR036097">
    <property type="entry name" value="HisK_dim/P_sf"/>
</dbReference>
<protein>
    <recommendedName>
        <fullName evidence="3">histidine kinase</fullName>
        <ecNumber evidence="3">2.7.13.3</ecNumber>
    </recommendedName>
</protein>
<dbReference type="EMBL" id="BMQL01000006">
    <property type="protein sequence ID" value="GGR03180.1"/>
    <property type="molecule type" value="Genomic_DNA"/>
</dbReference>
<keyword evidence="5" id="KW-0808">Transferase</keyword>
<dbReference type="Gene3D" id="6.10.340.10">
    <property type="match status" value="1"/>
</dbReference>
<dbReference type="InterPro" id="IPR003594">
    <property type="entry name" value="HATPase_dom"/>
</dbReference>
<dbReference type="PANTHER" id="PTHR45436:SF5">
    <property type="entry name" value="SENSOR HISTIDINE KINASE TRCS"/>
    <property type="match status" value="1"/>
</dbReference>
<evidence type="ECO:0000259" key="12">
    <source>
        <dbReference type="PROSITE" id="PS50109"/>
    </source>
</evidence>
<dbReference type="InterPro" id="IPR005467">
    <property type="entry name" value="His_kinase_dom"/>
</dbReference>
<evidence type="ECO:0000256" key="11">
    <source>
        <dbReference type="SAM" id="Phobius"/>
    </source>
</evidence>
<dbReference type="PROSITE" id="PS50885">
    <property type="entry name" value="HAMP"/>
    <property type="match status" value="1"/>
</dbReference>
<dbReference type="CDD" id="cd06225">
    <property type="entry name" value="HAMP"/>
    <property type="match status" value="1"/>
</dbReference>
<comment type="catalytic activity">
    <reaction evidence="1">
        <text>ATP + protein L-histidine = ADP + protein N-phospho-L-histidine.</text>
        <dbReference type="EC" id="2.7.13.3"/>
    </reaction>
</comment>
<sequence>MTVRQRTRRGLTIRARMTLSVALLTMVVVLVVAAVQFLALRSFLTLAEHERLEQLVPEVQATLSAQEQRGKRAPLDLSSLPRSIDIRVLEGTRVLAQSEGFPAIPLSERPGYRPIANHNVLIRPVTVNGRPATAQIASDLLGVVHPLTAYLRALAITAPAATLLAALLSFALAGQLLRPLAELERAAGQVGEGENLRGLLPGTDRSDELGRLAQTLQMTFAQLADVREREEQFTRAAAHDLRSPLSALKTRLQGSLSGPRTETELREDIREALADVERMRRLTDHLLLLARGSRALHLLPLDLARLAGEVVDRVRERFPDVRLEFATEGQTVVLGDETLMTHVIQNLLDNGLRYGGGAEMRLTVKGVAGTVCLTVCDDGPGVPEAALPHLAEAFYRADEARGGAGNGLGLAIVHSAAQAHGARLHFEGVRPHGLRVLLDFPAVGAPTDSS</sequence>
<evidence type="ECO:0000259" key="13">
    <source>
        <dbReference type="PROSITE" id="PS50885"/>
    </source>
</evidence>
<evidence type="ECO:0000256" key="10">
    <source>
        <dbReference type="ARBA" id="ARBA00023136"/>
    </source>
</evidence>
<dbReference type="Proteomes" id="UP000603865">
    <property type="component" value="Unassembled WGS sequence"/>
</dbReference>
<reference evidence="14" key="1">
    <citation type="journal article" date="2014" name="Int. J. Syst. Evol. Microbiol.">
        <title>Complete genome sequence of Corynebacterium casei LMG S-19264T (=DSM 44701T), isolated from a smear-ripened cheese.</title>
        <authorList>
            <consortium name="US DOE Joint Genome Institute (JGI-PGF)"/>
            <person name="Walter F."/>
            <person name="Albersmeier A."/>
            <person name="Kalinowski J."/>
            <person name="Ruckert C."/>
        </authorList>
    </citation>
    <scope>NUCLEOTIDE SEQUENCE</scope>
    <source>
        <strain evidence="14">JCM 31311</strain>
    </source>
</reference>
<reference evidence="14" key="2">
    <citation type="submission" date="2020-09" db="EMBL/GenBank/DDBJ databases">
        <authorList>
            <person name="Sun Q."/>
            <person name="Ohkuma M."/>
        </authorList>
    </citation>
    <scope>NUCLEOTIDE SEQUENCE</scope>
    <source>
        <strain evidence="14">JCM 31311</strain>
    </source>
</reference>
<evidence type="ECO:0000256" key="8">
    <source>
        <dbReference type="ARBA" id="ARBA00022989"/>
    </source>
</evidence>
<dbReference type="CDD" id="cd00082">
    <property type="entry name" value="HisKA"/>
    <property type="match status" value="1"/>
</dbReference>
<dbReference type="Pfam" id="PF00512">
    <property type="entry name" value="HisKA"/>
    <property type="match status" value="1"/>
</dbReference>
<dbReference type="PROSITE" id="PS50109">
    <property type="entry name" value="HIS_KIN"/>
    <property type="match status" value="1"/>
</dbReference>
<dbReference type="GO" id="GO:0000155">
    <property type="term" value="F:phosphorelay sensor kinase activity"/>
    <property type="evidence" value="ECO:0007669"/>
    <property type="project" value="InterPro"/>
</dbReference>
<dbReference type="Gene3D" id="3.30.565.10">
    <property type="entry name" value="Histidine kinase-like ATPase, C-terminal domain"/>
    <property type="match status" value="1"/>
</dbReference>
<keyword evidence="10 11" id="KW-0472">Membrane</keyword>
<dbReference type="InterPro" id="IPR003661">
    <property type="entry name" value="HisK_dim/P_dom"/>
</dbReference>
<keyword evidence="15" id="KW-1185">Reference proteome</keyword>
<evidence type="ECO:0000256" key="9">
    <source>
        <dbReference type="ARBA" id="ARBA00023012"/>
    </source>
</evidence>
<dbReference type="PANTHER" id="PTHR45436">
    <property type="entry name" value="SENSOR HISTIDINE KINASE YKOH"/>
    <property type="match status" value="1"/>
</dbReference>
<keyword evidence="6 11" id="KW-0812">Transmembrane</keyword>
<dbReference type="AlphaFoldDB" id="A0A918C2B0"/>
<name>A0A918C2B0_9DEIO</name>
<dbReference type="RefSeq" id="WP_308425789.1">
    <property type="nucleotide sequence ID" value="NZ_BMQL01000006.1"/>
</dbReference>
<evidence type="ECO:0000256" key="5">
    <source>
        <dbReference type="ARBA" id="ARBA00022679"/>
    </source>
</evidence>
<dbReference type="EC" id="2.7.13.3" evidence="3"/>
<dbReference type="Pfam" id="PF00672">
    <property type="entry name" value="HAMP"/>
    <property type="match status" value="1"/>
</dbReference>
<dbReference type="InterPro" id="IPR003660">
    <property type="entry name" value="HAMP_dom"/>
</dbReference>
<dbReference type="SUPFAM" id="SSF55874">
    <property type="entry name" value="ATPase domain of HSP90 chaperone/DNA topoisomerase II/histidine kinase"/>
    <property type="match status" value="1"/>
</dbReference>
<organism evidence="14 15">
    <name type="scientific">Deinococcus ruber</name>
    <dbReference type="NCBI Taxonomy" id="1848197"/>
    <lineage>
        <taxon>Bacteria</taxon>
        <taxon>Thermotogati</taxon>
        <taxon>Deinococcota</taxon>
        <taxon>Deinococci</taxon>
        <taxon>Deinococcales</taxon>
        <taxon>Deinococcaceae</taxon>
        <taxon>Deinococcus</taxon>
    </lineage>
</organism>
<dbReference type="SMART" id="SM00388">
    <property type="entry name" value="HisKA"/>
    <property type="match status" value="1"/>
</dbReference>
<dbReference type="Pfam" id="PF02518">
    <property type="entry name" value="HATPase_c"/>
    <property type="match status" value="1"/>
</dbReference>
<dbReference type="SMART" id="SM00387">
    <property type="entry name" value="HATPase_c"/>
    <property type="match status" value="1"/>
</dbReference>
<feature type="domain" description="Histidine kinase" evidence="12">
    <location>
        <begin position="236"/>
        <end position="444"/>
    </location>
</feature>
<evidence type="ECO:0000256" key="4">
    <source>
        <dbReference type="ARBA" id="ARBA00022553"/>
    </source>
</evidence>
<dbReference type="InterPro" id="IPR036890">
    <property type="entry name" value="HATPase_C_sf"/>
</dbReference>
<dbReference type="InterPro" id="IPR004358">
    <property type="entry name" value="Sig_transdc_His_kin-like_C"/>
</dbReference>
<dbReference type="InterPro" id="IPR050428">
    <property type="entry name" value="TCS_sensor_his_kinase"/>
</dbReference>
<proteinExistence type="predicted"/>
<comment type="subcellular location">
    <subcellularLocation>
        <location evidence="2">Membrane</location>
    </subcellularLocation>
</comment>